<evidence type="ECO:0008006" key="11">
    <source>
        <dbReference type="Google" id="ProtNLM"/>
    </source>
</evidence>
<keyword evidence="3 8" id="KW-0812">Transmembrane</keyword>
<dbReference type="Proteomes" id="UP000299102">
    <property type="component" value="Unassembled WGS sequence"/>
</dbReference>
<dbReference type="GO" id="GO:0005886">
    <property type="term" value="C:plasma membrane"/>
    <property type="evidence" value="ECO:0007669"/>
    <property type="project" value="UniProtKB-SubCell"/>
</dbReference>
<proteinExistence type="predicted"/>
<dbReference type="PANTHER" id="PTHR21143:SF133">
    <property type="entry name" value="GUSTATORY AND PHEROMONE RECEPTOR 32A-RELATED"/>
    <property type="match status" value="1"/>
</dbReference>
<comment type="subcellular location">
    <subcellularLocation>
        <location evidence="1">Cell membrane</location>
        <topology evidence="1">Multi-pass membrane protein</topology>
    </subcellularLocation>
</comment>
<evidence type="ECO:0000313" key="10">
    <source>
        <dbReference type="Proteomes" id="UP000299102"/>
    </source>
</evidence>
<evidence type="ECO:0000256" key="2">
    <source>
        <dbReference type="ARBA" id="ARBA00022475"/>
    </source>
</evidence>
<keyword evidence="5 8" id="KW-0472">Membrane</keyword>
<evidence type="ECO:0000256" key="8">
    <source>
        <dbReference type="SAM" id="Phobius"/>
    </source>
</evidence>
<keyword evidence="4 8" id="KW-1133">Transmembrane helix</keyword>
<feature type="transmembrane region" description="Helical" evidence="8">
    <location>
        <begin position="171"/>
        <end position="195"/>
    </location>
</feature>
<dbReference type="GO" id="GO:0050909">
    <property type="term" value="P:sensory perception of taste"/>
    <property type="evidence" value="ECO:0007669"/>
    <property type="project" value="InterPro"/>
</dbReference>
<dbReference type="InterPro" id="IPR013604">
    <property type="entry name" value="7TM_chemorcpt"/>
</dbReference>
<keyword evidence="7" id="KW-0807">Transducer</keyword>
<organism evidence="9 10">
    <name type="scientific">Eumeta variegata</name>
    <name type="common">Bagworm moth</name>
    <name type="synonym">Eumeta japonica</name>
    <dbReference type="NCBI Taxonomy" id="151549"/>
    <lineage>
        <taxon>Eukaryota</taxon>
        <taxon>Metazoa</taxon>
        <taxon>Ecdysozoa</taxon>
        <taxon>Arthropoda</taxon>
        <taxon>Hexapoda</taxon>
        <taxon>Insecta</taxon>
        <taxon>Pterygota</taxon>
        <taxon>Neoptera</taxon>
        <taxon>Endopterygota</taxon>
        <taxon>Lepidoptera</taxon>
        <taxon>Glossata</taxon>
        <taxon>Ditrysia</taxon>
        <taxon>Tineoidea</taxon>
        <taxon>Psychidae</taxon>
        <taxon>Oiketicinae</taxon>
        <taxon>Eumeta</taxon>
    </lineage>
</organism>
<dbReference type="GO" id="GO:0007635">
    <property type="term" value="P:chemosensory behavior"/>
    <property type="evidence" value="ECO:0007669"/>
    <property type="project" value="TreeGrafter"/>
</dbReference>
<dbReference type="EMBL" id="BGZK01000980">
    <property type="protein sequence ID" value="GBP67306.1"/>
    <property type="molecule type" value="Genomic_DNA"/>
</dbReference>
<name>A0A4C1XTL1_EUMVA</name>
<gene>
    <name evidence="9" type="ORF">EVAR_97924_1</name>
</gene>
<dbReference type="GO" id="GO:0043025">
    <property type="term" value="C:neuronal cell body"/>
    <property type="evidence" value="ECO:0007669"/>
    <property type="project" value="TreeGrafter"/>
</dbReference>
<sequence length="199" mass="22440">MGVLYGVWWSTTMSIIHFYMASISAVSYSISEAMTGLNSAIQKILPEKYEEGTALEENRDEDVFRTLKRVEDAYEELCDCCFTLNEVFGFSNVLSGSHNSLQLWVSFYALTVVAASCESIHNTARDLYRCLALLNSELQRGDKSLELQVLARDVLQAVRVRQPRLSACGLFDLRMTLVTAFLSLTATYSIILLQFTNFL</sequence>
<dbReference type="GO" id="GO:0030424">
    <property type="term" value="C:axon"/>
    <property type="evidence" value="ECO:0007669"/>
    <property type="project" value="TreeGrafter"/>
</dbReference>
<evidence type="ECO:0000256" key="5">
    <source>
        <dbReference type="ARBA" id="ARBA00023136"/>
    </source>
</evidence>
<dbReference type="GO" id="GO:0008049">
    <property type="term" value="P:male courtship behavior"/>
    <property type="evidence" value="ECO:0007669"/>
    <property type="project" value="TreeGrafter"/>
</dbReference>
<evidence type="ECO:0000256" key="3">
    <source>
        <dbReference type="ARBA" id="ARBA00022692"/>
    </source>
</evidence>
<evidence type="ECO:0000256" key="7">
    <source>
        <dbReference type="ARBA" id="ARBA00023224"/>
    </source>
</evidence>
<comment type="caution">
    <text evidence="9">The sequence shown here is derived from an EMBL/GenBank/DDBJ whole genome shotgun (WGS) entry which is preliminary data.</text>
</comment>
<dbReference type="Pfam" id="PF08395">
    <property type="entry name" value="7tm_7"/>
    <property type="match status" value="1"/>
</dbReference>
<reference evidence="9 10" key="1">
    <citation type="journal article" date="2019" name="Commun. Biol.">
        <title>The bagworm genome reveals a unique fibroin gene that provides high tensile strength.</title>
        <authorList>
            <person name="Kono N."/>
            <person name="Nakamura H."/>
            <person name="Ohtoshi R."/>
            <person name="Tomita M."/>
            <person name="Numata K."/>
            <person name="Arakawa K."/>
        </authorList>
    </citation>
    <scope>NUCLEOTIDE SEQUENCE [LARGE SCALE GENOMIC DNA]</scope>
</reference>
<accession>A0A4C1XTL1</accession>
<dbReference type="GO" id="GO:0030425">
    <property type="term" value="C:dendrite"/>
    <property type="evidence" value="ECO:0007669"/>
    <property type="project" value="TreeGrafter"/>
</dbReference>
<protein>
    <recommendedName>
        <fullName evidence="11">Gustatory receptor</fullName>
    </recommendedName>
</protein>
<keyword evidence="10" id="KW-1185">Reference proteome</keyword>
<dbReference type="GO" id="GO:0007165">
    <property type="term" value="P:signal transduction"/>
    <property type="evidence" value="ECO:0007669"/>
    <property type="project" value="UniProtKB-KW"/>
</dbReference>
<dbReference type="OrthoDB" id="6930543at2759"/>
<evidence type="ECO:0000256" key="4">
    <source>
        <dbReference type="ARBA" id="ARBA00022989"/>
    </source>
</evidence>
<keyword evidence="2" id="KW-1003">Cell membrane</keyword>
<evidence type="ECO:0000256" key="6">
    <source>
        <dbReference type="ARBA" id="ARBA00023170"/>
    </source>
</evidence>
<evidence type="ECO:0000256" key="1">
    <source>
        <dbReference type="ARBA" id="ARBA00004651"/>
    </source>
</evidence>
<evidence type="ECO:0000313" key="9">
    <source>
        <dbReference type="EMBL" id="GBP67306.1"/>
    </source>
</evidence>
<feature type="transmembrane region" description="Helical" evidence="8">
    <location>
        <begin position="6"/>
        <end position="30"/>
    </location>
</feature>
<dbReference type="AlphaFoldDB" id="A0A4C1XTL1"/>
<dbReference type="PANTHER" id="PTHR21143">
    <property type="entry name" value="INVERTEBRATE GUSTATORY RECEPTOR"/>
    <property type="match status" value="1"/>
</dbReference>
<keyword evidence="6" id="KW-0675">Receptor</keyword>